<sequence>MKALRVKPEFVSLLKMGNFDTFSVPRFRDAYLELIGDKSKPKNLTRQLVYRHLRKLEECGVLERVDTGKLHPIEYRIKDLAQLDSRPTVRQNVEMIPEQADKSLPEKVVHTLKVKLSKYRTDMLSAAGALEEYEAIAQAQPSLKGAIQKKYDRTREEYAKTLGKVRAIESLLNTKPSL</sequence>
<evidence type="ECO:0000313" key="1">
    <source>
        <dbReference type="EMBL" id="MFA0811097.1"/>
    </source>
</evidence>
<gene>
    <name evidence="1" type="ORF">ACCI49_09210</name>
</gene>
<dbReference type="RefSeq" id="WP_371838667.1">
    <property type="nucleotide sequence ID" value="NZ_JBGMEK010000016.1"/>
</dbReference>
<comment type="caution">
    <text evidence="1">The sequence shown here is derived from an EMBL/GenBank/DDBJ whole genome shotgun (WGS) entry which is preliminary data.</text>
</comment>
<keyword evidence="2" id="KW-1185">Reference proteome</keyword>
<dbReference type="Proteomes" id="UP001569428">
    <property type="component" value="Unassembled WGS sequence"/>
</dbReference>
<dbReference type="EMBL" id="JBGMEK010000016">
    <property type="protein sequence ID" value="MFA0811097.1"/>
    <property type="molecule type" value="Genomic_DNA"/>
</dbReference>
<evidence type="ECO:0000313" key="2">
    <source>
        <dbReference type="Proteomes" id="UP001569428"/>
    </source>
</evidence>
<dbReference type="InterPro" id="IPR036390">
    <property type="entry name" value="WH_DNA-bd_sf"/>
</dbReference>
<protein>
    <submittedName>
        <fullName evidence="1">Uncharacterized protein</fullName>
    </submittedName>
</protein>
<organism evidence="1 2">
    <name type="scientific">Microbulbifer epialgicus</name>
    <dbReference type="NCBI Taxonomy" id="393907"/>
    <lineage>
        <taxon>Bacteria</taxon>
        <taxon>Pseudomonadati</taxon>
        <taxon>Pseudomonadota</taxon>
        <taxon>Gammaproteobacteria</taxon>
        <taxon>Cellvibrionales</taxon>
        <taxon>Microbulbiferaceae</taxon>
        <taxon>Microbulbifer</taxon>
    </lineage>
</organism>
<proteinExistence type="predicted"/>
<accession>A0ABV4NZD0</accession>
<reference evidence="1 2" key="1">
    <citation type="submission" date="2024-08" db="EMBL/GenBank/DDBJ databases">
        <authorList>
            <person name="Ishaq N."/>
        </authorList>
    </citation>
    <scope>NUCLEOTIDE SEQUENCE [LARGE SCALE GENOMIC DNA]</scope>
    <source>
        <strain evidence="1 2">DSM 18651</strain>
    </source>
</reference>
<name>A0ABV4NZD0_9GAMM</name>
<dbReference type="SUPFAM" id="SSF46785">
    <property type="entry name" value="Winged helix' DNA-binding domain"/>
    <property type="match status" value="1"/>
</dbReference>